<evidence type="ECO:0000313" key="3">
    <source>
        <dbReference type="EMBL" id="KZL80147.1"/>
    </source>
</evidence>
<keyword evidence="1" id="KW-0539">Nucleus</keyword>
<dbReference type="Gene3D" id="4.10.240.10">
    <property type="entry name" value="Zn(2)-C6 fungal-type DNA-binding domain"/>
    <property type="match status" value="1"/>
</dbReference>
<evidence type="ECO:0000259" key="2">
    <source>
        <dbReference type="PROSITE" id="PS50048"/>
    </source>
</evidence>
<dbReference type="InterPro" id="IPR050797">
    <property type="entry name" value="Carb_Metab_Trans_Reg"/>
</dbReference>
<dbReference type="AlphaFoldDB" id="A0A167AHH6"/>
<feature type="domain" description="Zn(2)-C6 fungal-type" evidence="2">
    <location>
        <begin position="10"/>
        <end position="51"/>
    </location>
</feature>
<proteinExistence type="predicted"/>
<accession>A0A167AHH6</accession>
<dbReference type="GO" id="GO:0000981">
    <property type="term" value="F:DNA-binding transcription factor activity, RNA polymerase II-specific"/>
    <property type="evidence" value="ECO:0007669"/>
    <property type="project" value="InterPro"/>
</dbReference>
<name>A0A167AHH6_COLIC</name>
<dbReference type="Proteomes" id="UP000076584">
    <property type="component" value="Unassembled WGS sequence"/>
</dbReference>
<organism evidence="3 4">
    <name type="scientific">Colletotrichum incanum</name>
    <name type="common">Soybean anthracnose fungus</name>
    <dbReference type="NCBI Taxonomy" id="1573173"/>
    <lineage>
        <taxon>Eukaryota</taxon>
        <taxon>Fungi</taxon>
        <taxon>Dikarya</taxon>
        <taxon>Ascomycota</taxon>
        <taxon>Pezizomycotina</taxon>
        <taxon>Sordariomycetes</taxon>
        <taxon>Hypocreomycetidae</taxon>
        <taxon>Glomerellales</taxon>
        <taxon>Glomerellaceae</taxon>
        <taxon>Colletotrichum</taxon>
        <taxon>Colletotrichum spaethianum species complex</taxon>
    </lineage>
</organism>
<dbReference type="CDD" id="cd00067">
    <property type="entry name" value="GAL4"/>
    <property type="match status" value="1"/>
</dbReference>
<protein>
    <recommendedName>
        <fullName evidence="2">Zn(2)-C6 fungal-type domain-containing protein</fullName>
    </recommendedName>
</protein>
<keyword evidence="4" id="KW-1185">Reference proteome</keyword>
<dbReference type="PANTHER" id="PTHR31668">
    <property type="entry name" value="GLUCOSE TRANSPORT TRANSCRIPTION REGULATOR RGT1-RELATED-RELATED"/>
    <property type="match status" value="1"/>
</dbReference>
<dbReference type="InterPro" id="IPR036864">
    <property type="entry name" value="Zn2-C6_fun-type_DNA-bd_sf"/>
</dbReference>
<dbReference type="GO" id="GO:0008270">
    <property type="term" value="F:zinc ion binding"/>
    <property type="evidence" value="ECO:0007669"/>
    <property type="project" value="InterPro"/>
</dbReference>
<evidence type="ECO:0000256" key="1">
    <source>
        <dbReference type="ARBA" id="ARBA00023242"/>
    </source>
</evidence>
<reference evidence="3 4" key="1">
    <citation type="submission" date="2015-06" db="EMBL/GenBank/DDBJ databases">
        <title>Survival trade-offs in plant roots during colonization by closely related pathogenic and mutualistic fungi.</title>
        <authorList>
            <person name="Hacquard S."/>
            <person name="Kracher B."/>
            <person name="Hiruma K."/>
            <person name="Weinman A."/>
            <person name="Muench P."/>
            <person name="Garrido Oter R."/>
            <person name="Ver Loren van Themaat E."/>
            <person name="Dallerey J.-F."/>
            <person name="Damm U."/>
            <person name="Henrissat B."/>
            <person name="Lespinet O."/>
            <person name="Thon M."/>
            <person name="Kemen E."/>
            <person name="McHardy A.C."/>
            <person name="Schulze-Lefert P."/>
            <person name="O'Connell R.J."/>
        </authorList>
    </citation>
    <scope>NUCLEOTIDE SEQUENCE [LARGE SCALE GENOMIC DNA]</scope>
    <source>
        <strain evidence="3 4">MAFF 238704</strain>
    </source>
</reference>
<comment type="caution">
    <text evidence="3">The sequence shown here is derived from an EMBL/GenBank/DDBJ whole genome shotgun (WGS) entry which is preliminary data.</text>
</comment>
<dbReference type="InterPro" id="IPR001138">
    <property type="entry name" value="Zn2Cys6_DnaBD"/>
</dbReference>
<dbReference type="PROSITE" id="PS50048">
    <property type="entry name" value="ZN2_CY6_FUNGAL_2"/>
    <property type="match status" value="1"/>
</dbReference>
<dbReference type="EMBL" id="LFIW01001979">
    <property type="protein sequence ID" value="KZL80147.1"/>
    <property type="molecule type" value="Genomic_DNA"/>
</dbReference>
<gene>
    <name evidence="3" type="ORF">CI238_05413</name>
</gene>
<dbReference type="STRING" id="1573173.A0A167AHH6"/>
<sequence length="593" mass="66941">MPSKRKQYSSCDGCRRSRVACNASQLGHQPGDSRWTGTCARCTRLKQSCSFQWMSSAKEQDRALPRTSRHHVPLAIESVNLDNPEIVNKDQLDSILMLWSDSILEHSFEPVLRLAIGYDSYPLVNNSNGIRVPYGIEVFNTLDEYEIKEMDHYDLSHERDGIAKRRKIDDRINQSLRTTIKAFTARWLPLILNQASSQTDEVENATRKVWRAARNDMLKVMNRVSYRSVLTLLLFSQTPMPPGISEDEEEDGVSGLVCLHTALLHVQRLREQHSSRQSRRLEAGVWTSTITGPISGPSYTEEYLQLESRIYWAAVIWDTSNSVAFNLRASLTSGLKGACLGPVWLLARAFLVGSFHQQTENWRTNGFKVTDETAMRILSGAAVGNIYIWKTITSLKEALREGVAEDSLLLTWRALRDAIDVYQTSILPLINVCERKIHYLDQECRLCWFEVSLKYHLGILTITDAFKVARRLDMLAQIGDLSQETESEIFNVLKFGVDSSYTIRCASERASATGFDRTTQTPCLMILTSVIAVHPLTSIVVDAVVLAQKTIVYKHSQGKITDEVYSYLDSTLAKALGQLPKCSQHITLARKGL</sequence>
<dbReference type="SUPFAM" id="SSF57701">
    <property type="entry name" value="Zn2/Cys6 DNA-binding domain"/>
    <property type="match status" value="1"/>
</dbReference>
<evidence type="ECO:0000313" key="4">
    <source>
        <dbReference type="Proteomes" id="UP000076584"/>
    </source>
</evidence>